<keyword evidence="2" id="KW-0472">Membrane</keyword>
<gene>
    <name evidence="4" type="ORF">JQU52_10090</name>
</gene>
<keyword evidence="2" id="KW-1133">Transmembrane helix</keyword>
<sequence length="922" mass="98329">MAKELLVSVAIGATLTGAFTTVFGRAEKTAKTLGNEIKSATAANEAFGKAIRARMALNPTRELGSQSRAYAAMTVQIAKATQAQDNLNKAIAAQAAAAQNRQRLRGEMMETAGHAAVAVSPIVAGVRKFIEQEDAAIDLKVAMMQKDGSFGKFEKLDKLAIQWGGDLPGNKTDFSHMIRGLKSQGISDDTIIKGGGLATAQLNTVMGIPIADGSFFAKNMEAHGIKESELLASADLTQRAYFAAGLSKEDMYQAMSYYAPKANTLGLTGLENQKQIYAVEGLAANKGLEGSSFGTNFSMMLSQLAKGPKMVEAATRGMKSEVREIMEASGAKFEFFDTKGNLKSLRDVTQELESGYNKVRAKFGDEGAMKVFDEIFQQEGGRVASILAQAGIAGFDGMMAKMDNQASIDKRIEVRTSSLSSAFEQLGGVVENTAAKFGEVFAPEIKAFANTAQWLIENWVMPFVENNKGLIKIVFGLLAGFFALKLTFLGFAYAASMVAMPFRALLTGFYKVKALKSIWSLLRLAQVSRGVAVFRTLGFSAANAAKAAALFGKVAAPFTAAFARIGAGVGVFGKLSVALGILRQAVFALGRAFLATPIGLAVAGIAIAALLIYKYWKPIKAFFAGFWEGLKQGLAPLQPLFDSIGSALGGLWQTIQPFVQPVIDWFKDFFSITQVAEGGARSFGESVGLWIGEKIAAVAAWVGGKIGEIKAAFSGGLSGILALIINWSPLGAFYSAFSAVLSWFGVSLPATFTGFGQMILQGLWNGLKAKFEEVKGWFSGVAGWFGSVMQQKNEIESPSRLFKRFGGFMMEGLQIGLANGAPRPLAAIGGLASNLQQRFTTGAGELRSNLSARMQAASAEFADARGQQAAAAVAGGYTINYNPTIHAPGGDPQQIQAAMQMGLREFEDMFNRLMDSRARRAY</sequence>
<evidence type="ECO:0000256" key="2">
    <source>
        <dbReference type="SAM" id="Phobius"/>
    </source>
</evidence>
<feature type="transmembrane region" description="Helical" evidence="2">
    <location>
        <begin position="711"/>
        <end position="734"/>
    </location>
</feature>
<proteinExistence type="predicted"/>
<keyword evidence="2" id="KW-0812">Transmembrane</keyword>
<keyword evidence="5" id="KW-1185">Reference proteome</keyword>
<feature type="transmembrane region" description="Helical" evidence="2">
    <location>
        <begin position="473"/>
        <end position="495"/>
    </location>
</feature>
<dbReference type="InterPro" id="IPR010090">
    <property type="entry name" value="Phage_tape_meas"/>
</dbReference>
<dbReference type="Proteomes" id="UP000653156">
    <property type="component" value="Chromosome"/>
</dbReference>
<evidence type="ECO:0000259" key="3">
    <source>
        <dbReference type="Pfam" id="PF10145"/>
    </source>
</evidence>
<dbReference type="PANTHER" id="PTHR37813:SF1">
    <property type="entry name" value="FELS-2 PROPHAGE PROTEIN"/>
    <property type="match status" value="1"/>
</dbReference>
<name>A0A892ZCP2_9NEIS</name>
<feature type="transmembrane region" description="Helical" evidence="2">
    <location>
        <begin position="588"/>
        <end position="613"/>
    </location>
</feature>
<protein>
    <submittedName>
        <fullName evidence="4">Phage tail tape measure protein</fullName>
    </submittedName>
</protein>
<feature type="transmembrane region" description="Helical" evidence="2">
    <location>
        <begin position="740"/>
        <end position="760"/>
    </location>
</feature>
<evidence type="ECO:0000313" key="4">
    <source>
        <dbReference type="EMBL" id="QRQ81075.1"/>
    </source>
</evidence>
<evidence type="ECO:0000313" key="5">
    <source>
        <dbReference type="Proteomes" id="UP000653156"/>
    </source>
</evidence>
<accession>A0A892ZCP2</accession>
<dbReference type="KEGG" id="ptes:JQU52_10090"/>
<dbReference type="NCBIfam" id="TIGR01760">
    <property type="entry name" value="tape_meas_TP901"/>
    <property type="match status" value="1"/>
</dbReference>
<dbReference type="EMBL" id="CP069798">
    <property type="protein sequence ID" value="QRQ81075.1"/>
    <property type="molecule type" value="Genomic_DNA"/>
</dbReference>
<reference evidence="4" key="1">
    <citation type="submission" date="2021-02" db="EMBL/GenBank/DDBJ databases">
        <title>Neisseriaceae sp. 26B isolated from the cloaca of a Common Toad-headed Turtle (Mesoclemmys nasuta).</title>
        <authorList>
            <person name="Spergser J."/>
            <person name="Busse H.-J."/>
        </authorList>
    </citation>
    <scope>NUCLEOTIDE SEQUENCE</scope>
    <source>
        <strain evidence="4">26B</strain>
    </source>
</reference>
<dbReference type="PANTHER" id="PTHR37813">
    <property type="entry name" value="FELS-2 PROPHAGE PROTEIN"/>
    <property type="match status" value="1"/>
</dbReference>
<feature type="domain" description="Phage tail tape measure protein" evidence="3">
    <location>
        <begin position="158"/>
        <end position="359"/>
    </location>
</feature>
<dbReference type="Pfam" id="PF10145">
    <property type="entry name" value="PhageMin_Tail"/>
    <property type="match status" value="1"/>
</dbReference>
<keyword evidence="1" id="KW-1188">Viral release from host cell</keyword>
<dbReference type="RefSeq" id="WP_230338361.1">
    <property type="nucleotide sequence ID" value="NZ_CP069798.1"/>
</dbReference>
<dbReference type="AlphaFoldDB" id="A0A892ZCP2"/>
<feature type="transmembrane region" description="Helical" evidence="2">
    <location>
        <begin position="561"/>
        <end position="582"/>
    </location>
</feature>
<organism evidence="4 5">
    <name type="scientific">Paralysiella testudinis</name>
    <dbReference type="NCBI Taxonomy" id="2809020"/>
    <lineage>
        <taxon>Bacteria</taxon>
        <taxon>Pseudomonadati</taxon>
        <taxon>Pseudomonadota</taxon>
        <taxon>Betaproteobacteria</taxon>
        <taxon>Neisseriales</taxon>
        <taxon>Neisseriaceae</taxon>
        <taxon>Paralysiella</taxon>
    </lineage>
</organism>
<evidence type="ECO:0000256" key="1">
    <source>
        <dbReference type="ARBA" id="ARBA00022612"/>
    </source>
</evidence>